<feature type="non-terminal residue" evidence="2">
    <location>
        <position position="1"/>
    </location>
</feature>
<evidence type="ECO:0000313" key="2">
    <source>
        <dbReference type="EMBL" id="PON43395.1"/>
    </source>
</evidence>
<dbReference type="Proteomes" id="UP000237105">
    <property type="component" value="Unassembled WGS sequence"/>
</dbReference>
<name>A0A2P5B3M5_PARAD</name>
<gene>
    <name evidence="2" type="ORF">PanWU01x14_274180</name>
</gene>
<dbReference type="EMBL" id="JXTB01000372">
    <property type="protein sequence ID" value="PON43395.1"/>
    <property type="molecule type" value="Genomic_DNA"/>
</dbReference>
<organism evidence="2 3">
    <name type="scientific">Parasponia andersonii</name>
    <name type="common">Sponia andersonii</name>
    <dbReference type="NCBI Taxonomy" id="3476"/>
    <lineage>
        <taxon>Eukaryota</taxon>
        <taxon>Viridiplantae</taxon>
        <taxon>Streptophyta</taxon>
        <taxon>Embryophyta</taxon>
        <taxon>Tracheophyta</taxon>
        <taxon>Spermatophyta</taxon>
        <taxon>Magnoliopsida</taxon>
        <taxon>eudicotyledons</taxon>
        <taxon>Gunneridae</taxon>
        <taxon>Pentapetalae</taxon>
        <taxon>rosids</taxon>
        <taxon>fabids</taxon>
        <taxon>Rosales</taxon>
        <taxon>Cannabaceae</taxon>
        <taxon>Parasponia</taxon>
    </lineage>
</organism>
<dbReference type="OrthoDB" id="10451639at2759"/>
<comment type="caution">
    <text evidence="2">The sequence shown here is derived from an EMBL/GenBank/DDBJ whole genome shotgun (WGS) entry which is preliminary data.</text>
</comment>
<feature type="transmembrane region" description="Helical" evidence="1">
    <location>
        <begin position="37"/>
        <end position="58"/>
    </location>
</feature>
<reference evidence="3" key="1">
    <citation type="submission" date="2016-06" db="EMBL/GenBank/DDBJ databases">
        <title>Parallel loss of symbiosis genes in relatives of nitrogen-fixing non-legume Parasponia.</title>
        <authorList>
            <person name="Van Velzen R."/>
            <person name="Holmer R."/>
            <person name="Bu F."/>
            <person name="Rutten L."/>
            <person name="Van Zeijl A."/>
            <person name="Liu W."/>
            <person name="Santuari L."/>
            <person name="Cao Q."/>
            <person name="Sharma T."/>
            <person name="Shen D."/>
            <person name="Roswanjaya Y."/>
            <person name="Wardhani T."/>
            <person name="Kalhor M.S."/>
            <person name="Jansen J."/>
            <person name="Van den Hoogen J."/>
            <person name="Gungor B."/>
            <person name="Hartog M."/>
            <person name="Hontelez J."/>
            <person name="Verver J."/>
            <person name="Yang W.-C."/>
            <person name="Schijlen E."/>
            <person name="Repin R."/>
            <person name="Schilthuizen M."/>
            <person name="Schranz E."/>
            <person name="Heidstra R."/>
            <person name="Miyata K."/>
            <person name="Fedorova E."/>
            <person name="Kohlen W."/>
            <person name="Bisseling T."/>
            <person name="Smit S."/>
            <person name="Geurts R."/>
        </authorList>
    </citation>
    <scope>NUCLEOTIDE SEQUENCE [LARGE SCALE GENOMIC DNA]</scope>
    <source>
        <strain evidence="3">cv. WU1-14</strain>
    </source>
</reference>
<keyword evidence="1" id="KW-0812">Transmembrane</keyword>
<keyword evidence="1" id="KW-0472">Membrane</keyword>
<evidence type="ECO:0000256" key="1">
    <source>
        <dbReference type="SAM" id="Phobius"/>
    </source>
</evidence>
<sequence length="64" mass="7185">TLLLPHFAIFASLISICTTRSSLYEFGHLEVNCCFSLSFDSLCGLVLLVYFVGVLFGFREFGRI</sequence>
<protein>
    <submittedName>
        <fullName evidence="2">Uncharacterized protein</fullName>
    </submittedName>
</protein>
<proteinExistence type="predicted"/>
<keyword evidence="3" id="KW-1185">Reference proteome</keyword>
<evidence type="ECO:0000313" key="3">
    <source>
        <dbReference type="Proteomes" id="UP000237105"/>
    </source>
</evidence>
<keyword evidence="1" id="KW-1133">Transmembrane helix</keyword>
<accession>A0A2P5B3M5</accession>
<dbReference type="AlphaFoldDB" id="A0A2P5B3M5"/>